<gene>
    <name evidence="7" type="primary">surE</name>
    <name evidence="9" type="ORF">SAMN05660299_02185</name>
</gene>
<dbReference type="EMBL" id="FNHQ01000026">
    <property type="protein sequence ID" value="SDN14107.1"/>
    <property type="molecule type" value="Genomic_DNA"/>
</dbReference>
<proteinExistence type="inferred from homology"/>
<comment type="catalytic activity">
    <reaction evidence="1 7">
        <text>a ribonucleoside 5'-phosphate + H2O = a ribonucleoside + phosphate</text>
        <dbReference type="Rhea" id="RHEA:12484"/>
        <dbReference type="ChEBI" id="CHEBI:15377"/>
        <dbReference type="ChEBI" id="CHEBI:18254"/>
        <dbReference type="ChEBI" id="CHEBI:43474"/>
        <dbReference type="ChEBI" id="CHEBI:58043"/>
        <dbReference type="EC" id="3.1.3.5"/>
    </reaction>
</comment>
<dbReference type="Proteomes" id="UP000199309">
    <property type="component" value="Unassembled WGS sequence"/>
</dbReference>
<protein>
    <recommendedName>
        <fullName evidence="7">5'-nucleotidase SurE</fullName>
        <ecNumber evidence="7">3.1.3.5</ecNumber>
    </recommendedName>
    <alternativeName>
        <fullName evidence="7">Nucleoside 5'-monophosphate phosphohydrolase</fullName>
    </alternativeName>
</protein>
<evidence type="ECO:0000313" key="9">
    <source>
        <dbReference type="EMBL" id="SDN14107.1"/>
    </source>
</evidence>
<evidence type="ECO:0000259" key="8">
    <source>
        <dbReference type="Pfam" id="PF01975"/>
    </source>
</evidence>
<keyword evidence="10" id="KW-1185">Reference proteome</keyword>
<feature type="binding site" evidence="7">
    <location>
        <position position="8"/>
    </location>
    <ligand>
        <name>a divalent metal cation</name>
        <dbReference type="ChEBI" id="CHEBI:60240"/>
    </ligand>
</feature>
<evidence type="ECO:0000313" key="10">
    <source>
        <dbReference type="Proteomes" id="UP000199309"/>
    </source>
</evidence>
<dbReference type="NCBIfam" id="TIGR00087">
    <property type="entry name" value="surE"/>
    <property type="match status" value="1"/>
</dbReference>
<dbReference type="Pfam" id="PF01975">
    <property type="entry name" value="SurE"/>
    <property type="match status" value="1"/>
</dbReference>
<keyword evidence="4 7" id="KW-0479">Metal-binding</keyword>
<evidence type="ECO:0000256" key="2">
    <source>
        <dbReference type="ARBA" id="ARBA00011062"/>
    </source>
</evidence>
<keyword evidence="3 7" id="KW-0963">Cytoplasm</keyword>
<dbReference type="PANTHER" id="PTHR30457:SF12">
    <property type="entry name" value="5'_3'-NUCLEOTIDASE SURE"/>
    <property type="match status" value="1"/>
</dbReference>
<dbReference type="STRING" id="349095.SAMN05660299_02185"/>
<comment type="cofactor">
    <cofactor evidence="7">
        <name>a divalent metal cation</name>
        <dbReference type="ChEBI" id="CHEBI:60240"/>
    </cofactor>
    <text evidence="7">Binds 1 divalent metal cation per subunit.</text>
</comment>
<dbReference type="GO" id="GO:0046872">
    <property type="term" value="F:metal ion binding"/>
    <property type="evidence" value="ECO:0007669"/>
    <property type="project" value="UniProtKB-UniRule"/>
</dbReference>
<evidence type="ECO:0000256" key="6">
    <source>
        <dbReference type="ARBA" id="ARBA00022801"/>
    </source>
</evidence>
<dbReference type="GO" id="GO:0004309">
    <property type="term" value="F:exopolyphosphatase activity"/>
    <property type="evidence" value="ECO:0007669"/>
    <property type="project" value="TreeGrafter"/>
</dbReference>
<keyword evidence="6 7" id="KW-0378">Hydrolase</keyword>
<feature type="binding site" evidence="7">
    <location>
        <position position="40"/>
    </location>
    <ligand>
        <name>a divalent metal cation</name>
        <dbReference type="ChEBI" id="CHEBI:60240"/>
    </ligand>
</feature>
<dbReference type="InterPro" id="IPR036523">
    <property type="entry name" value="SurE-like_sf"/>
</dbReference>
<dbReference type="OrthoDB" id="9780815at2"/>
<reference evidence="9 10" key="1">
    <citation type="submission" date="2016-10" db="EMBL/GenBank/DDBJ databases">
        <authorList>
            <person name="de Groot N.N."/>
        </authorList>
    </citation>
    <scope>NUCLEOTIDE SEQUENCE [LARGE SCALE GENOMIC DNA]</scope>
    <source>
        <strain evidence="9 10">DSM 16981</strain>
    </source>
</reference>
<comment type="similarity">
    <text evidence="2 7">Belongs to the SurE nucleotidase family.</text>
</comment>
<evidence type="ECO:0000256" key="4">
    <source>
        <dbReference type="ARBA" id="ARBA00022723"/>
    </source>
</evidence>
<dbReference type="InterPro" id="IPR030048">
    <property type="entry name" value="SurE"/>
</dbReference>
<dbReference type="SUPFAM" id="SSF64167">
    <property type="entry name" value="SurE-like"/>
    <property type="match status" value="1"/>
</dbReference>
<evidence type="ECO:0000256" key="7">
    <source>
        <dbReference type="HAMAP-Rule" id="MF_00060"/>
    </source>
</evidence>
<feature type="binding site" evidence="7">
    <location>
        <position position="9"/>
    </location>
    <ligand>
        <name>a divalent metal cation</name>
        <dbReference type="ChEBI" id="CHEBI:60240"/>
    </ligand>
</feature>
<dbReference type="HAMAP" id="MF_00060">
    <property type="entry name" value="SurE"/>
    <property type="match status" value="1"/>
</dbReference>
<dbReference type="GO" id="GO:0008253">
    <property type="term" value="F:5'-nucleotidase activity"/>
    <property type="evidence" value="ECO:0007669"/>
    <property type="project" value="UniProtKB-UniRule"/>
</dbReference>
<keyword evidence="5 7" id="KW-0547">Nucleotide-binding</keyword>
<dbReference type="InterPro" id="IPR002828">
    <property type="entry name" value="SurE-like_Pase/nucleotidase"/>
</dbReference>
<feature type="binding site" evidence="7">
    <location>
        <position position="97"/>
    </location>
    <ligand>
        <name>a divalent metal cation</name>
        <dbReference type="ChEBI" id="CHEBI:60240"/>
    </ligand>
</feature>
<accession>A0A1G9YYW1</accession>
<comment type="function">
    <text evidence="7">Nucleotidase that shows phosphatase activity on nucleoside 5'-monophosphates.</text>
</comment>
<organism evidence="9 10">
    <name type="scientific">Megasphaera paucivorans</name>
    <dbReference type="NCBI Taxonomy" id="349095"/>
    <lineage>
        <taxon>Bacteria</taxon>
        <taxon>Bacillati</taxon>
        <taxon>Bacillota</taxon>
        <taxon>Negativicutes</taxon>
        <taxon>Veillonellales</taxon>
        <taxon>Veillonellaceae</taxon>
        <taxon>Megasphaera</taxon>
    </lineage>
</organism>
<comment type="subcellular location">
    <subcellularLocation>
        <location evidence="7">Cytoplasm</location>
    </subcellularLocation>
</comment>
<dbReference type="GO" id="GO:0000166">
    <property type="term" value="F:nucleotide binding"/>
    <property type="evidence" value="ECO:0007669"/>
    <property type="project" value="UniProtKB-KW"/>
</dbReference>
<dbReference type="GO" id="GO:0005737">
    <property type="term" value="C:cytoplasm"/>
    <property type="evidence" value="ECO:0007669"/>
    <property type="project" value="UniProtKB-SubCell"/>
</dbReference>
<name>A0A1G9YYW1_9FIRM</name>
<dbReference type="AlphaFoldDB" id="A0A1G9YYW1"/>
<dbReference type="PANTHER" id="PTHR30457">
    <property type="entry name" value="5'-NUCLEOTIDASE SURE"/>
    <property type="match status" value="1"/>
</dbReference>
<dbReference type="Gene3D" id="3.40.1210.10">
    <property type="entry name" value="Survival protein SurE-like phosphatase/nucleotidase"/>
    <property type="match status" value="1"/>
</dbReference>
<evidence type="ECO:0000256" key="1">
    <source>
        <dbReference type="ARBA" id="ARBA00000815"/>
    </source>
</evidence>
<evidence type="ECO:0000256" key="3">
    <source>
        <dbReference type="ARBA" id="ARBA00022490"/>
    </source>
</evidence>
<dbReference type="EC" id="3.1.3.5" evidence="7"/>
<dbReference type="RefSeq" id="WP_091651806.1">
    <property type="nucleotide sequence ID" value="NZ_FNHQ01000026.1"/>
</dbReference>
<feature type="domain" description="Survival protein SurE-like phosphatase/nucleotidase" evidence="8">
    <location>
        <begin position="3"/>
        <end position="187"/>
    </location>
</feature>
<evidence type="ECO:0000256" key="5">
    <source>
        <dbReference type="ARBA" id="ARBA00022741"/>
    </source>
</evidence>
<sequence length="250" mass="27854">MHILLTNDDGLRAKGIQILKTEMAAYADRVTVVAPSGERSAASHSLTIHRALYCRELPQKDNVREILVSGTPVDCVKMAVEYFLAEHKPDLIISGINNGYNLGSDVLYSGTVAAAMEGPYYHIPSMAVSMARMDEERAEETARLAKDIVKKLFVDRQYQGVLNVNIPPQGEISLENAEVVPQTVQIYHNVIAEREDIDGSRCYRILGDIDMDSAPDDSDVSCIKRKHIALTPLHWRQTAFDKMTDVKNIL</sequence>
<dbReference type="GO" id="GO:0008254">
    <property type="term" value="F:3'-nucleotidase activity"/>
    <property type="evidence" value="ECO:0007669"/>
    <property type="project" value="TreeGrafter"/>
</dbReference>